<evidence type="ECO:0000313" key="20">
    <source>
        <dbReference type="Proteomes" id="UP000001514"/>
    </source>
</evidence>
<evidence type="ECO:0000256" key="13">
    <source>
        <dbReference type="ARBA" id="ARBA00023180"/>
    </source>
</evidence>
<keyword evidence="13" id="KW-0325">Glycoprotein</keyword>
<proteinExistence type="inferred from homology"/>
<evidence type="ECO:0000256" key="7">
    <source>
        <dbReference type="ARBA" id="ARBA00022741"/>
    </source>
</evidence>
<keyword evidence="11" id="KW-0472">Membrane</keyword>
<evidence type="ECO:0000256" key="14">
    <source>
        <dbReference type="ARBA" id="ARBA00047899"/>
    </source>
</evidence>
<keyword evidence="5" id="KW-0812">Transmembrane</keyword>
<evidence type="ECO:0000313" key="19">
    <source>
        <dbReference type="EMBL" id="EFJ30289.1"/>
    </source>
</evidence>
<dbReference type="PANTHER" id="PTHR47973">
    <property type="entry name" value="CYSTEINE-RICH RECEPTOR-LIKE PROTEIN KINASE 3"/>
    <property type="match status" value="1"/>
</dbReference>
<keyword evidence="20" id="KW-1185">Reference proteome</keyword>
<dbReference type="GO" id="GO:0005524">
    <property type="term" value="F:ATP binding"/>
    <property type="evidence" value="ECO:0007669"/>
    <property type="project" value="UniProtKB-UniRule"/>
</dbReference>
<dbReference type="OMA" id="FNIRSAC"/>
<sequence length="334" mass="36555">MHGPVKFSIQELRLATAGFSSRNKIGSGGFSNVFKGVLGDGTLIAVKRFKNCSSAGDAEFINEVEIIGSVRHRNLAGLLGWCVSSSSETRHERFIVYEFMPNGSLQDHLSVPGQSVIRESWELRKAIILGVARGLAYLHGGAEARIIHRDVKSSNILLDESMTPRISDMGLAKFVPEGVSSFRTGTVGTQGYVAPEYVLYEQLTDKSDVYSFGIVMLEVLTGNKALVPPLSTPIADWAWDLIQRDKLWDVFSGVKLAGLADEFLLEMLRFLFVAFLCAHPYVVHRPSMLQAVKMLEDGTGVPQKLPERPLGFEVVGSGASNTEAFSLSTISSRE</sequence>
<dbReference type="PROSITE" id="PS50011">
    <property type="entry name" value="PROTEIN_KINASE_DOM"/>
    <property type="match status" value="1"/>
</dbReference>
<comment type="similarity">
    <text evidence="17">Belongs to the protein kinase superfamily.</text>
</comment>
<dbReference type="SMART" id="SM00220">
    <property type="entry name" value="S_TKc"/>
    <property type="match status" value="1"/>
</dbReference>
<dbReference type="Gene3D" id="1.10.510.10">
    <property type="entry name" value="Transferase(Phosphotransferase) domain 1"/>
    <property type="match status" value="1"/>
</dbReference>
<dbReference type="PROSITE" id="PS00108">
    <property type="entry name" value="PROTEIN_KINASE_ST"/>
    <property type="match status" value="1"/>
</dbReference>
<accession>D8RDC5</accession>
<dbReference type="InterPro" id="IPR052059">
    <property type="entry name" value="CR_Ser/Thr_kinase"/>
</dbReference>
<evidence type="ECO:0000259" key="18">
    <source>
        <dbReference type="PROSITE" id="PS50011"/>
    </source>
</evidence>
<evidence type="ECO:0000256" key="6">
    <source>
        <dbReference type="ARBA" id="ARBA00022729"/>
    </source>
</evidence>
<dbReference type="InParanoid" id="D8RDC5"/>
<dbReference type="eggNOG" id="KOG1187">
    <property type="taxonomic scope" value="Eukaryota"/>
</dbReference>
<dbReference type="Gramene" id="EFJ30289">
    <property type="protein sequence ID" value="EFJ30289"/>
    <property type="gene ID" value="SELMODRAFT_90673"/>
</dbReference>
<comment type="catalytic activity">
    <reaction evidence="14">
        <text>L-threonyl-[protein] + ATP = O-phospho-L-threonyl-[protein] + ADP + H(+)</text>
        <dbReference type="Rhea" id="RHEA:46608"/>
        <dbReference type="Rhea" id="RHEA-COMP:11060"/>
        <dbReference type="Rhea" id="RHEA-COMP:11605"/>
        <dbReference type="ChEBI" id="CHEBI:15378"/>
        <dbReference type="ChEBI" id="CHEBI:30013"/>
        <dbReference type="ChEBI" id="CHEBI:30616"/>
        <dbReference type="ChEBI" id="CHEBI:61977"/>
        <dbReference type="ChEBI" id="CHEBI:456216"/>
        <dbReference type="EC" id="2.7.11.1"/>
    </reaction>
</comment>
<evidence type="ECO:0000256" key="17">
    <source>
        <dbReference type="RuleBase" id="RU000304"/>
    </source>
</evidence>
<dbReference type="EC" id="2.7.11.1" evidence="2"/>
<dbReference type="FunFam" id="3.30.200.20:FF:000162">
    <property type="entry name" value="Adenine nucleotide alpha hydrolase-like domain kinase"/>
    <property type="match status" value="1"/>
</dbReference>
<dbReference type="InterPro" id="IPR017441">
    <property type="entry name" value="Protein_kinase_ATP_BS"/>
</dbReference>
<dbReference type="GO" id="GO:0005886">
    <property type="term" value="C:plasma membrane"/>
    <property type="evidence" value="ECO:0000318"/>
    <property type="project" value="GO_Central"/>
</dbReference>
<dbReference type="KEGG" id="smo:SELMODRAFT_90673"/>
<evidence type="ECO:0000256" key="1">
    <source>
        <dbReference type="ARBA" id="ARBA00004479"/>
    </source>
</evidence>
<comment type="catalytic activity">
    <reaction evidence="15">
        <text>L-seryl-[protein] + ATP = O-phospho-L-seryl-[protein] + ADP + H(+)</text>
        <dbReference type="Rhea" id="RHEA:17989"/>
        <dbReference type="Rhea" id="RHEA-COMP:9863"/>
        <dbReference type="Rhea" id="RHEA-COMP:11604"/>
        <dbReference type="ChEBI" id="CHEBI:15378"/>
        <dbReference type="ChEBI" id="CHEBI:29999"/>
        <dbReference type="ChEBI" id="CHEBI:30616"/>
        <dbReference type="ChEBI" id="CHEBI:83421"/>
        <dbReference type="ChEBI" id="CHEBI:456216"/>
        <dbReference type="EC" id="2.7.11.1"/>
    </reaction>
</comment>
<feature type="binding site" evidence="16">
    <location>
        <position position="47"/>
    </location>
    <ligand>
        <name>ATP</name>
        <dbReference type="ChEBI" id="CHEBI:30616"/>
    </ligand>
</feature>
<dbReference type="GO" id="GO:0004674">
    <property type="term" value="F:protein serine/threonine kinase activity"/>
    <property type="evidence" value="ECO:0007669"/>
    <property type="project" value="UniProtKB-KW"/>
</dbReference>
<keyword evidence="8" id="KW-0418">Kinase</keyword>
<dbReference type="InterPro" id="IPR008271">
    <property type="entry name" value="Ser/Thr_kinase_AS"/>
</dbReference>
<evidence type="ECO:0000256" key="5">
    <source>
        <dbReference type="ARBA" id="ARBA00022692"/>
    </source>
</evidence>
<dbReference type="Gene3D" id="3.30.200.20">
    <property type="entry name" value="Phosphorylase Kinase, domain 1"/>
    <property type="match status" value="1"/>
</dbReference>
<reference evidence="19 20" key="1">
    <citation type="journal article" date="2011" name="Science">
        <title>The Selaginella genome identifies genetic changes associated with the evolution of vascular plants.</title>
        <authorList>
            <person name="Banks J.A."/>
            <person name="Nishiyama T."/>
            <person name="Hasebe M."/>
            <person name="Bowman J.L."/>
            <person name="Gribskov M."/>
            <person name="dePamphilis C."/>
            <person name="Albert V.A."/>
            <person name="Aono N."/>
            <person name="Aoyama T."/>
            <person name="Ambrose B.A."/>
            <person name="Ashton N.W."/>
            <person name="Axtell M.J."/>
            <person name="Barker E."/>
            <person name="Barker M.S."/>
            <person name="Bennetzen J.L."/>
            <person name="Bonawitz N.D."/>
            <person name="Chapple C."/>
            <person name="Cheng C."/>
            <person name="Correa L.G."/>
            <person name="Dacre M."/>
            <person name="DeBarry J."/>
            <person name="Dreyer I."/>
            <person name="Elias M."/>
            <person name="Engstrom E.M."/>
            <person name="Estelle M."/>
            <person name="Feng L."/>
            <person name="Finet C."/>
            <person name="Floyd S.K."/>
            <person name="Frommer W.B."/>
            <person name="Fujita T."/>
            <person name="Gramzow L."/>
            <person name="Gutensohn M."/>
            <person name="Harholt J."/>
            <person name="Hattori M."/>
            <person name="Heyl A."/>
            <person name="Hirai T."/>
            <person name="Hiwatashi Y."/>
            <person name="Ishikawa M."/>
            <person name="Iwata M."/>
            <person name="Karol K.G."/>
            <person name="Koehler B."/>
            <person name="Kolukisaoglu U."/>
            <person name="Kubo M."/>
            <person name="Kurata T."/>
            <person name="Lalonde S."/>
            <person name="Li K."/>
            <person name="Li Y."/>
            <person name="Litt A."/>
            <person name="Lyons E."/>
            <person name="Manning G."/>
            <person name="Maruyama T."/>
            <person name="Michael T.P."/>
            <person name="Mikami K."/>
            <person name="Miyazaki S."/>
            <person name="Morinaga S."/>
            <person name="Murata T."/>
            <person name="Mueller-Roeber B."/>
            <person name="Nelson D.R."/>
            <person name="Obara M."/>
            <person name="Oguri Y."/>
            <person name="Olmstead R.G."/>
            <person name="Onodera N."/>
            <person name="Petersen B.L."/>
            <person name="Pils B."/>
            <person name="Prigge M."/>
            <person name="Rensing S.A."/>
            <person name="Riano-Pachon D.M."/>
            <person name="Roberts A.W."/>
            <person name="Sato Y."/>
            <person name="Scheller H.V."/>
            <person name="Schulz B."/>
            <person name="Schulz C."/>
            <person name="Shakirov E.V."/>
            <person name="Shibagaki N."/>
            <person name="Shinohara N."/>
            <person name="Shippen D.E."/>
            <person name="Soerensen I."/>
            <person name="Sotooka R."/>
            <person name="Sugimoto N."/>
            <person name="Sugita M."/>
            <person name="Sumikawa N."/>
            <person name="Tanurdzic M."/>
            <person name="Theissen G."/>
            <person name="Ulvskov P."/>
            <person name="Wakazuki S."/>
            <person name="Weng J.K."/>
            <person name="Willats W.W."/>
            <person name="Wipf D."/>
            <person name="Wolf P.G."/>
            <person name="Yang L."/>
            <person name="Zimmer A.D."/>
            <person name="Zhu Q."/>
            <person name="Mitros T."/>
            <person name="Hellsten U."/>
            <person name="Loque D."/>
            <person name="Otillar R."/>
            <person name="Salamov A."/>
            <person name="Schmutz J."/>
            <person name="Shapiro H."/>
            <person name="Lindquist E."/>
            <person name="Lucas S."/>
            <person name="Rokhsar D."/>
            <person name="Grigoriev I.V."/>
        </authorList>
    </citation>
    <scope>NUCLEOTIDE SEQUENCE [LARGE SCALE GENOMIC DNA]</scope>
</reference>
<dbReference type="InterPro" id="IPR011009">
    <property type="entry name" value="Kinase-like_dom_sf"/>
</dbReference>
<evidence type="ECO:0000256" key="8">
    <source>
        <dbReference type="ARBA" id="ARBA00022777"/>
    </source>
</evidence>
<dbReference type="FunFam" id="1.10.510.10:FF:000287">
    <property type="entry name" value="probable LRR receptor-like serine/threonine-protein kinase RKF3"/>
    <property type="match status" value="1"/>
</dbReference>
<evidence type="ECO:0000256" key="15">
    <source>
        <dbReference type="ARBA" id="ARBA00048679"/>
    </source>
</evidence>
<comment type="subcellular location">
    <subcellularLocation>
        <location evidence="1">Membrane</location>
        <topology evidence="1">Single-pass type I membrane protein</topology>
    </subcellularLocation>
</comment>
<dbReference type="GO" id="GO:0004672">
    <property type="term" value="F:protein kinase activity"/>
    <property type="evidence" value="ECO:0000318"/>
    <property type="project" value="GO_Central"/>
</dbReference>
<organism evidence="20">
    <name type="scientific">Selaginella moellendorffii</name>
    <name type="common">Spikemoss</name>
    <dbReference type="NCBI Taxonomy" id="88036"/>
    <lineage>
        <taxon>Eukaryota</taxon>
        <taxon>Viridiplantae</taxon>
        <taxon>Streptophyta</taxon>
        <taxon>Embryophyta</taxon>
        <taxon>Tracheophyta</taxon>
        <taxon>Lycopodiopsida</taxon>
        <taxon>Selaginellales</taxon>
        <taxon>Selaginellaceae</taxon>
        <taxon>Selaginella</taxon>
    </lineage>
</organism>
<keyword evidence="3 17" id="KW-0723">Serine/threonine-protein kinase</keyword>
<dbReference type="InterPro" id="IPR000719">
    <property type="entry name" value="Prot_kinase_dom"/>
</dbReference>
<protein>
    <recommendedName>
        <fullName evidence="2">non-specific serine/threonine protein kinase</fullName>
        <ecNumber evidence="2">2.7.11.1</ecNumber>
    </recommendedName>
</protein>
<evidence type="ECO:0000256" key="2">
    <source>
        <dbReference type="ARBA" id="ARBA00012513"/>
    </source>
</evidence>
<dbReference type="HOGENOM" id="CLU_000288_21_4_1"/>
<dbReference type="Pfam" id="PF00069">
    <property type="entry name" value="Pkinase"/>
    <property type="match status" value="1"/>
</dbReference>
<evidence type="ECO:0000256" key="9">
    <source>
        <dbReference type="ARBA" id="ARBA00022840"/>
    </source>
</evidence>
<dbReference type="EMBL" id="GL377576">
    <property type="protein sequence ID" value="EFJ30289.1"/>
    <property type="molecule type" value="Genomic_DNA"/>
</dbReference>
<keyword evidence="7 16" id="KW-0547">Nucleotide-binding</keyword>
<dbReference type="GO" id="GO:0007165">
    <property type="term" value="P:signal transduction"/>
    <property type="evidence" value="ECO:0000318"/>
    <property type="project" value="GO_Central"/>
</dbReference>
<dbReference type="AlphaFoldDB" id="D8RDC5"/>
<keyword evidence="4" id="KW-0808">Transferase</keyword>
<evidence type="ECO:0000256" key="12">
    <source>
        <dbReference type="ARBA" id="ARBA00023170"/>
    </source>
</evidence>
<evidence type="ECO:0000256" key="11">
    <source>
        <dbReference type="ARBA" id="ARBA00023136"/>
    </source>
</evidence>
<dbReference type="PROSITE" id="PS00107">
    <property type="entry name" value="PROTEIN_KINASE_ATP"/>
    <property type="match status" value="1"/>
</dbReference>
<evidence type="ECO:0000256" key="16">
    <source>
        <dbReference type="PROSITE-ProRule" id="PRU10141"/>
    </source>
</evidence>
<evidence type="ECO:0000256" key="4">
    <source>
        <dbReference type="ARBA" id="ARBA00022679"/>
    </source>
</evidence>
<name>D8RDC5_SELML</name>
<evidence type="ECO:0000256" key="10">
    <source>
        <dbReference type="ARBA" id="ARBA00022989"/>
    </source>
</evidence>
<dbReference type="SUPFAM" id="SSF56112">
    <property type="entry name" value="Protein kinase-like (PK-like)"/>
    <property type="match status" value="1"/>
</dbReference>
<gene>
    <name evidence="19" type="ORF">SELMODRAFT_90673</name>
</gene>
<keyword evidence="12" id="KW-0675">Receptor</keyword>
<keyword evidence="6" id="KW-0732">Signal</keyword>
<keyword evidence="9 16" id="KW-0067">ATP-binding</keyword>
<dbReference type="Proteomes" id="UP000001514">
    <property type="component" value="Unassembled WGS sequence"/>
</dbReference>
<feature type="domain" description="Protein kinase" evidence="18">
    <location>
        <begin position="19"/>
        <end position="334"/>
    </location>
</feature>
<evidence type="ECO:0000256" key="3">
    <source>
        <dbReference type="ARBA" id="ARBA00022527"/>
    </source>
</evidence>
<dbReference type="OrthoDB" id="4062651at2759"/>
<keyword evidence="10" id="KW-1133">Transmembrane helix</keyword>